<dbReference type="PANTHER" id="PTHR11200">
    <property type="entry name" value="INOSITOL 5-PHOSPHATASE"/>
    <property type="match status" value="1"/>
</dbReference>
<accession>A0AA38LXF1</accession>
<feature type="region of interest" description="Disordered" evidence="1">
    <location>
        <begin position="261"/>
        <end position="342"/>
    </location>
</feature>
<dbReference type="SUPFAM" id="SSF56219">
    <property type="entry name" value="DNase I-like"/>
    <property type="match status" value="1"/>
</dbReference>
<evidence type="ECO:0000256" key="1">
    <source>
        <dbReference type="SAM" id="MobiDB-lite"/>
    </source>
</evidence>
<feature type="compositionally biased region" description="Low complexity" evidence="1">
    <location>
        <begin position="725"/>
        <end position="734"/>
    </location>
</feature>
<dbReference type="GeneID" id="77731429"/>
<feature type="compositionally biased region" description="Polar residues" evidence="1">
    <location>
        <begin position="931"/>
        <end position="942"/>
    </location>
</feature>
<dbReference type="SMART" id="SM00128">
    <property type="entry name" value="IPPc"/>
    <property type="match status" value="1"/>
</dbReference>
<evidence type="ECO:0000313" key="4">
    <source>
        <dbReference type="Proteomes" id="UP001164286"/>
    </source>
</evidence>
<dbReference type="GO" id="GO:0046856">
    <property type="term" value="P:phosphatidylinositol dephosphorylation"/>
    <property type="evidence" value="ECO:0007669"/>
    <property type="project" value="InterPro"/>
</dbReference>
<feature type="compositionally biased region" description="Polar residues" evidence="1">
    <location>
        <begin position="963"/>
        <end position="975"/>
    </location>
</feature>
<feature type="domain" description="Inositol polyphosphate-related phosphatase" evidence="2">
    <location>
        <begin position="304"/>
        <end position="605"/>
    </location>
</feature>
<feature type="region of interest" description="Disordered" evidence="1">
    <location>
        <begin position="571"/>
        <end position="655"/>
    </location>
</feature>
<feature type="region of interest" description="Disordered" evidence="1">
    <location>
        <begin position="891"/>
        <end position="1025"/>
    </location>
</feature>
<gene>
    <name evidence="3" type="ORF">MKK02DRAFT_42976</name>
</gene>
<dbReference type="EMBL" id="JAKWFO010000003">
    <property type="protein sequence ID" value="KAI9638578.1"/>
    <property type="molecule type" value="Genomic_DNA"/>
</dbReference>
<feature type="region of interest" description="Disordered" evidence="1">
    <location>
        <begin position="1"/>
        <end position="55"/>
    </location>
</feature>
<comment type="caution">
    <text evidence="3">The sequence shown here is derived from an EMBL/GenBank/DDBJ whole genome shotgun (WGS) entry which is preliminary data.</text>
</comment>
<feature type="region of interest" description="Disordered" evidence="1">
    <location>
        <begin position="163"/>
        <end position="236"/>
    </location>
</feature>
<dbReference type="GO" id="GO:0004439">
    <property type="term" value="F:phosphatidylinositol-4,5-bisphosphate 5-phosphatase activity"/>
    <property type="evidence" value="ECO:0007669"/>
    <property type="project" value="TreeGrafter"/>
</dbReference>
<dbReference type="AlphaFoldDB" id="A0AA38LXF1"/>
<organism evidence="3 4">
    <name type="scientific">Dioszegia hungarica</name>
    <dbReference type="NCBI Taxonomy" id="4972"/>
    <lineage>
        <taxon>Eukaryota</taxon>
        <taxon>Fungi</taxon>
        <taxon>Dikarya</taxon>
        <taxon>Basidiomycota</taxon>
        <taxon>Agaricomycotina</taxon>
        <taxon>Tremellomycetes</taxon>
        <taxon>Tremellales</taxon>
        <taxon>Bulleribasidiaceae</taxon>
        <taxon>Dioszegia</taxon>
    </lineage>
</organism>
<keyword evidence="4" id="KW-1185">Reference proteome</keyword>
<feature type="compositionally biased region" description="Basic and acidic residues" evidence="1">
    <location>
        <begin position="611"/>
        <end position="624"/>
    </location>
</feature>
<evidence type="ECO:0000313" key="3">
    <source>
        <dbReference type="EMBL" id="KAI9638578.1"/>
    </source>
</evidence>
<feature type="compositionally biased region" description="Basic and acidic residues" evidence="1">
    <location>
        <begin position="171"/>
        <end position="184"/>
    </location>
</feature>
<dbReference type="PANTHER" id="PTHR11200:SF275">
    <property type="entry name" value="LD06095P"/>
    <property type="match status" value="1"/>
</dbReference>
<dbReference type="RefSeq" id="XP_052948355.1">
    <property type="nucleotide sequence ID" value="XM_053092224.1"/>
</dbReference>
<feature type="compositionally biased region" description="Polar residues" evidence="1">
    <location>
        <begin position="641"/>
        <end position="655"/>
    </location>
</feature>
<feature type="compositionally biased region" description="Low complexity" evidence="1">
    <location>
        <begin position="298"/>
        <end position="307"/>
    </location>
</feature>
<feature type="compositionally biased region" description="Low complexity" evidence="1">
    <location>
        <begin position="318"/>
        <end position="342"/>
    </location>
</feature>
<dbReference type="Proteomes" id="UP001164286">
    <property type="component" value="Unassembled WGS sequence"/>
</dbReference>
<feature type="compositionally biased region" description="Polar residues" evidence="1">
    <location>
        <begin position="220"/>
        <end position="231"/>
    </location>
</feature>
<protein>
    <recommendedName>
        <fullName evidence="2">Inositol polyphosphate-related phosphatase domain-containing protein</fullName>
    </recommendedName>
</protein>
<dbReference type="InterPro" id="IPR046985">
    <property type="entry name" value="IP5"/>
</dbReference>
<evidence type="ECO:0000259" key="2">
    <source>
        <dbReference type="SMART" id="SM00128"/>
    </source>
</evidence>
<dbReference type="Pfam" id="PF22669">
    <property type="entry name" value="Exo_endo_phos2"/>
    <property type="match status" value="2"/>
</dbReference>
<feature type="region of interest" description="Disordered" evidence="1">
    <location>
        <begin position="691"/>
        <end position="749"/>
    </location>
</feature>
<dbReference type="InterPro" id="IPR000300">
    <property type="entry name" value="IPPc"/>
</dbReference>
<sequence length="1195" mass="130985">MSSPVISTAHVRGHPEFTTHNTPPNVLNRLHALFSSGNNGEAGPSRSRRPSVDVPGDREIFRAMTVPTLPTPPPKVVPDRNALVIRLVTWNMGDAIPKGDLSVLLGEVPEYSPLEIRDGLPIVPVEDIHPYHIIVVAGQECPTESGAPRGIGGGLMKGMKLHGLHHHRKGKEREKEEQKGKEAKEEELDESSDSTQDGRPSYMTPGEEGEGSAESAEGSRATTPTLGSTPTLHRHGHIHQPVAKGWSSMLDDWLCGTVQKTEKARSADPTAAPQPTSNLLGVDPPSMQRSASAPMAISTSVQSTTTSILHSRSPLARSPSSFTSSQSLSDSDSSASEMEASFQLPVPPPIARMASDLRRAARPEIIIPTDEPPKAMEGSKCYTHLTKQRLMGMYLSVYVHKDCRHLVEGVDKDFVTAGLAGGRLGNKGGIGISLKIADHRLLFVNSHLAAHTGRNQARMANIAKIKSELNLDCFLPKDDPRANEKDLTDRFDSVFWCGDLNFRLDVARLHAEWLVEQKKYAEALTWDQLRNAMMDPATNPFIGFEEGIIDFPPTFKYDVWKSVKSTNKDLRRSLRRRNSVTKPRQAEPGSGMATPKVLDHVPEADGEDFDDARSRISDDCRSPDLSRQSFESSRSVRSVSNATADSHIGRSNSFRSPAEISQAELNSMMNSHRPLDVKLKEKTRKLVQLVKIKTHLSPSPSIPKRPARSQSISKKPSMEFDQASRRTSLSSFTSTRERETSPELPSGFRPFGLADSALLSPIEAKSPDAERLGIARRPSMASSFGSPQRPQRAFSLKRTLSGRSMKLDTPDESEKLDMREDRREGVYDSSKKQRVPSWCDRVLWKAHPIPDLPEPASDQLQREVNMYQDRPRFGRLTLVLSNIGRHRKFPVTRTMSIEPSPSTRSMTPPPLLPRLEQPIISPDRTLVDSVSRPTSGNATPTGQVPHPKPHPSHDSHVHPRTRPMSTDTHNSSSPISPVRHPLLQTGGSQSGSPARPRITIDPNATPGHDHLTRPRANSETVPDAPSARAQLFGANATNGRSLPPPPVRRLTGEPAPAIHTDEDGMVMHRVRSGSGSGPGPDSGAPALGARNWARTMTIQSGVGGREDGRPGGGTGNAFTRFIHEIPNWLHRHQGSSGTVEPELERSVVVEEEAPRRHIQGEVVCLHYGTIDDAGMRLLEGRSDHRPAIFAAAIYL</sequence>
<name>A0AA38LXF1_9TREE</name>
<feature type="region of interest" description="Disordered" evidence="1">
    <location>
        <begin position="804"/>
        <end position="829"/>
    </location>
</feature>
<feature type="compositionally biased region" description="Low complexity" evidence="1">
    <location>
        <begin position="626"/>
        <end position="640"/>
    </location>
</feature>
<proteinExistence type="predicted"/>
<dbReference type="InterPro" id="IPR036691">
    <property type="entry name" value="Endo/exonu/phosph_ase_sf"/>
</dbReference>
<feature type="compositionally biased region" description="Basic and acidic residues" evidence="1">
    <location>
        <begin position="805"/>
        <end position="829"/>
    </location>
</feature>
<dbReference type="Gene3D" id="3.60.10.10">
    <property type="entry name" value="Endonuclease/exonuclease/phosphatase"/>
    <property type="match status" value="2"/>
</dbReference>
<reference evidence="3" key="1">
    <citation type="journal article" date="2022" name="G3 (Bethesda)">
        <title>High quality genome of the basidiomycete yeast Dioszegia hungarica PDD-24b-2 isolated from cloud water.</title>
        <authorList>
            <person name="Jarrige D."/>
            <person name="Haridas S."/>
            <person name="Bleykasten-Grosshans C."/>
            <person name="Joly M."/>
            <person name="Nadalig T."/>
            <person name="Sancelme M."/>
            <person name="Vuilleumier S."/>
            <person name="Grigoriev I.V."/>
            <person name="Amato P."/>
            <person name="Bringel F."/>
        </authorList>
    </citation>
    <scope>NUCLEOTIDE SEQUENCE</scope>
    <source>
        <strain evidence="3">PDD-24b-2</strain>
    </source>
</reference>